<feature type="non-terminal residue" evidence="2">
    <location>
        <position position="80"/>
    </location>
</feature>
<feature type="transmembrane region" description="Helical" evidence="1">
    <location>
        <begin position="6"/>
        <end position="25"/>
    </location>
</feature>
<organism evidence="2 3">
    <name type="scientific">Brenthis ino</name>
    <name type="common">lesser marbled fritillary</name>
    <dbReference type="NCBI Taxonomy" id="405034"/>
    <lineage>
        <taxon>Eukaryota</taxon>
        <taxon>Metazoa</taxon>
        <taxon>Ecdysozoa</taxon>
        <taxon>Arthropoda</taxon>
        <taxon>Hexapoda</taxon>
        <taxon>Insecta</taxon>
        <taxon>Pterygota</taxon>
        <taxon>Neoptera</taxon>
        <taxon>Endopterygota</taxon>
        <taxon>Lepidoptera</taxon>
        <taxon>Glossata</taxon>
        <taxon>Ditrysia</taxon>
        <taxon>Papilionoidea</taxon>
        <taxon>Nymphalidae</taxon>
        <taxon>Heliconiinae</taxon>
        <taxon>Argynnini</taxon>
        <taxon>Brenthis</taxon>
    </lineage>
</organism>
<name>A0A8J9YMV8_9NEOP</name>
<protein>
    <submittedName>
        <fullName evidence="2">Uncharacterized protein</fullName>
    </submittedName>
</protein>
<dbReference type="Proteomes" id="UP000838878">
    <property type="component" value="Chromosome 9"/>
</dbReference>
<keyword evidence="1" id="KW-0472">Membrane</keyword>
<keyword evidence="1" id="KW-1133">Transmembrane helix</keyword>
<keyword evidence="1" id="KW-0812">Transmembrane</keyword>
<reference evidence="2" key="1">
    <citation type="submission" date="2021-12" db="EMBL/GenBank/DDBJ databases">
        <authorList>
            <person name="Martin H S."/>
        </authorList>
    </citation>
    <scope>NUCLEOTIDE SEQUENCE</scope>
</reference>
<dbReference type="EMBL" id="OV170229">
    <property type="protein sequence ID" value="CAH0731236.1"/>
    <property type="molecule type" value="Genomic_DNA"/>
</dbReference>
<dbReference type="AlphaFoldDB" id="A0A8J9YMV8"/>
<keyword evidence="3" id="KW-1185">Reference proteome</keyword>
<evidence type="ECO:0000256" key="1">
    <source>
        <dbReference type="SAM" id="Phobius"/>
    </source>
</evidence>
<gene>
    <name evidence="2" type="ORF">BINO364_LOCUS16132</name>
</gene>
<evidence type="ECO:0000313" key="3">
    <source>
        <dbReference type="Proteomes" id="UP000838878"/>
    </source>
</evidence>
<accession>A0A8J9YMV8</accession>
<sequence>MTGVQAFVLITQMNLITSSVLLIGFGKSFTTGRLTDINLLLGLCRNLKFYRTCWEDRNWEFQFQGYKASCMAGDDPLPIF</sequence>
<evidence type="ECO:0000313" key="2">
    <source>
        <dbReference type="EMBL" id="CAH0731236.1"/>
    </source>
</evidence>
<proteinExistence type="predicted"/>